<protein>
    <submittedName>
        <fullName evidence="1">Uncharacterized protein</fullName>
    </submittedName>
</protein>
<dbReference type="EMBL" id="JASCZI010272114">
    <property type="protein sequence ID" value="MED6220285.1"/>
    <property type="molecule type" value="Genomic_DNA"/>
</dbReference>
<proteinExistence type="predicted"/>
<keyword evidence="2" id="KW-1185">Reference proteome</keyword>
<evidence type="ECO:0000313" key="2">
    <source>
        <dbReference type="Proteomes" id="UP001341840"/>
    </source>
</evidence>
<gene>
    <name evidence="1" type="ORF">PIB30_043480</name>
</gene>
<evidence type="ECO:0000313" key="1">
    <source>
        <dbReference type="EMBL" id="MED6220285.1"/>
    </source>
</evidence>
<sequence>MISWCQDLLYSRILSQKLVFIVDPRPIGYESNIYVHIVRAISDDSSIIKIFQDASNINEEKLVPLDPCLPQISLEFKYNLTMVFKSTSEGPLASGLPLDCV</sequence>
<comment type="caution">
    <text evidence="1">The sequence shown here is derived from an EMBL/GenBank/DDBJ whole genome shotgun (WGS) entry which is preliminary data.</text>
</comment>
<name>A0ABU6ZE96_9FABA</name>
<dbReference type="Proteomes" id="UP001341840">
    <property type="component" value="Unassembled WGS sequence"/>
</dbReference>
<organism evidence="1 2">
    <name type="scientific">Stylosanthes scabra</name>
    <dbReference type="NCBI Taxonomy" id="79078"/>
    <lineage>
        <taxon>Eukaryota</taxon>
        <taxon>Viridiplantae</taxon>
        <taxon>Streptophyta</taxon>
        <taxon>Embryophyta</taxon>
        <taxon>Tracheophyta</taxon>
        <taxon>Spermatophyta</taxon>
        <taxon>Magnoliopsida</taxon>
        <taxon>eudicotyledons</taxon>
        <taxon>Gunneridae</taxon>
        <taxon>Pentapetalae</taxon>
        <taxon>rosids</taxon>
        <taxon>fabids</taxon>
        <taxon>Fabales</taxon>
        <taxon>Fabaceae</taxon>
        <taxon>Papilionoideae</taxon>
        <taxon>50 kb inversion clade</taxon>
        <taxon>dalbergioids sensu lato</taxon>
        <taxon>Dalbergieae</taxon>
        <taxon>Pterocarpus clade</taxon>
        <taxon>Stylosanthes</taxon>
    </lineage>
</organism>
<accession>A0ABU6ZE96</accession>
<reference evidence="1 2" key="1">
    <citation type="journal article" date="2023" name="Plants (Basel)">
        <title>Bridging the Gap: Combining Genomics and Transcriptomics Approaches to Understand Stylosanthes scabra, an Orphan Legume from the Brazilian Caatinga.</title>
        <authorList>
            <person name="Ferreira-Neto J.R.C."/>
            <person name="da Silva M.D."/>
            <person name="Binneck E."/>
            <person name="de Melo N.F."/>
            <person name="da Silva R.H."/>
            <person name="de Melo A.L.T.M."/>
            <person name="Pandolfi V."/>
            <person name="Bustamante F.O."/>
            <person name="Brasileiro-Vidal A.C."/>
            <person name="Benko-Iseppon A.M."/>
        </authorList>
    </citation>
    <scope>NUCLEOTIDE SEQUENCE [LARGE SCALE GENOMIC DNA]</scope>
    <source>
        <tissue evidence="1">Leaves</tissue>
    </source>
</reference>